<dbReference type="SFLD" id="SFLDG01084">
    <property type="entry name" value="Uncharacterised_Radical_SAM_Su"/>
    <property type="match status" value="1"/>
</dbReference>
<dbReference type="NCBIfam" id="NF038135">
    <property type="entry name" value="rSAM_Rv2578c"/>
    <property type="match status" value="1"/>
</dbReference>
<dbReference type="Pfam" id="PF04055">
    <property type="entry name" value="Radical_SAM"/>
    <property type="match status" value="1"/>
</dbReference>
<reference evidence="6 7" key="1">
    <citation type="submission" date="2024-06" db="EMBL/GenBank/DDBJ databases">
        <title>The Natural Products Discovery Center: Release of the First 8490 Sequenced Strains for Exploring Actinobacteria Biosynthetic Diversity.</title>
        <authorList>
            <person name="Kalkreuter E."/>
            <person name="Kautsar S.A."/>
            <person name="Yang D."/>
            <person name="Bader C.D."/>
            <person name="Teijaro C.N."/>
            <person name="Fluegel L."/>
            <person name="Davis C.M."/>
            <person name="Simpson J.R."/>
            <person name="Lauterbach L."/>
            <person name="Steele A.D."/>
            <person name="Gui C."/>
            <person name="Meng S."/>
            <person name="Li G."/>
            <person name="Viehrig K."/>
            <person name="Ye F."/>
            <person name="Su P."/>
            <person name="Kiefer A.F."/>
            <person name="Nichols A."/>
            <person name="Cepeda A.J."/>
            <person name="Yan W."/>
            <person name="Fan B."/>
            <person name="Jiang Y."/>
            <person name="Adhikari A."/>
            <person name="Zheng C.-J."/>
            <person name="Schuster L."/>
            <person name="Cowan T.M."/>
            <person name="Smanski M.J."/>
            <person name="Chevrette M.G."/>
            <person name="De Carvalho L.P.S."/>
            <person name="Shen B."/>
        </authorList>
    </citation>
    <scope>NUCLEOTIDE SEQUENCE [LARGE SCALE GENOMIC DNA]</scope>
    <source>
        <strain evidence="6 7">NPDC049574</strain>
    </source>
</reference>
<evidence type="ECO:0000256" key="2">
    <source>
        <dbReference type="ARBA" id="ARBA00023004"/>
    </source>
</evidence>
<dbReference type="InterPro" id="IPR058240">
    <property type="entry name" value="rSAM_sf"/>
</dbReference>
<dbReference type="PANTHER" id="PTHR43432">
    <property type="entry name" value="SLR0285 PROTEIN"/>
    <property type="match status" value="1"/>
</dbReference>
<dbReference type="InterPro" id="IPR006638">
    <property type="entry name" value="Elp3/MiaA/NifB-like_rSAM"/>
</dbReference>
<protein>
    <submittedName>
        <fullName evidence="6">Rv2578c family radical SAM protein</fullName>
    </submittedName>
</protein>
<evidence type="ECO:0000256" key="1">
    <source>
        <dbReference type="ARBA" id="ARBA00022723"/>
    </source>
</evidence>
<dbReference type="Proteomes" id="UP001552427">
    <property type="component" value="Unassembled WGS sequence"/>
</dbReference>
<feature type="compositionally biased region" description="Gly residues" evidence="4">
    <location>
        <begin position="336"/>
        <end position="348"/>
    </location>
</feature>
<evidence type="ECO:0000259" key="5">
    <source>
        <dbReference type="PROSITE" id="PS51918"/>
    </source>
</evidence>
<gene>
    <name evidence="6" type="ORF">AB0K40_21820</name>
</gene>
<comment type="caution">
    <text evidence="6">The sequence shown here is derived from an EMBL/GenBank/DDBJ whole genome shotgun (WGS) entry which is preliminary data.</text>
</comment>
<accession>A0ABV3H7K8</accession>
<keyword evidence="7" id="KW-1185">Reference proteome</keyword>
<evidence type="ECO:0000313" key="6">
    <source>
        <dbReference type="EMBL" id="MEV4288160.1"/>
    </source>
</evidence>
<dbReference type="PANTHER" id="PTHR43432:SF3">
    <property type="entry name" value="SLR0285 PROTEIN"/>
    <property type="match status" value="1"/>
</dbReference>
<feature type="domain" description="Radical SAM core" evidence="5">
    <location>
        <begin position="56"/>
        <end position="305"/>
    </location>
</feature>
<evidence type="ECO:0000256" key="3">
    <source>
        <dbReference type="ARBA" id="ARBA00023014"/>
    </source>
</evidence>
<dbReference type="SUPFAM" id="SSF102114">
    <property type="entry name" value="Radical SAM enzymes"/>
    <property type="match status" value="1"/>
</dbReference>
<keyword evidence="2" id="KW-0408">Iron</keyword>
<proteinExistence type="predicted"/>
<keyword evidence="3" id="KW-0411">Iron-sulfur</keyword>
<dbReference type="RefSeq" id="WP_364452637.1">
    <property type="nucleotide sequence ID" value="NZ_JBFARM010000006.1"/>
</dbReference>
<evidence type="ECO:0000313" key="7">
    <source>
        <dbReference type="Proteomes" id="UP001552427"/>
    </source>
</evidence>
<sequence length="360" mass="39930">MRWDNLRLTADGEADPSVPLFARGAVTRTFDTPEFQGMTFYEIQARSIVNRVPAASRVPFEYTINPYRGCSHRCVYCFARKTHEYLDLDSGADFDSKIVVKVNAAELARRELSSPRWGGHHIAMGTNVDCYQRAEGRYRLMPGILTALREAANPFSILTKGTLILRDLDLLAEAAEVTEVSAAVSAGFVDPEAWRAVEAGAPHPLRRLEVCRTLNDHGIACGVLMAPVLPYLTDSPAQLERTVKAVAEAGATYVTPMVLHLRPGAREWWLRWLSREHPRLVPRYLELYGRGAYAPKAYQARITAQVRELAERYGVGRGVPASARRRRLRPAPQDGPGQGSQHGPGHSLGQGSPPEQLRLL</sequence>
<dbReference type="Gene3D" id="3.80.30.30">
    <property type="match status" value="1"/>
</dbReference>
<dbReference type="EMBL" id="JBFARM010000006">
    <property type="protein sequence ID" value="MEV4288160.1"/>
    <property type="molecule type" value="Genomic_DNA"/>
</dbReference>
<dbReference type="InterPro" id="IPR040086">
    <property type="entry name" value="MJ0683-like"/>
</dbReference>
<dbReference type="PROSITE" id="PS51918">
    <property type="entry name" value="RADICAL_SAM"/>
    <property type="match status" value="1"/>
</dbReference>
<dbReference type="CDD" id="cd01335">
    <property type="entry name" value="Radical_SAM"/>
    <property type="match status" value="1"/>
</dbReference>
<dbReference type="SMART" id="SM00729">
    <property type="entry name" value="Elp3"/>
    <property type="match status" value="1"/>
</dbReference>
<name>A0ABV3H7K8_9ACTN</name>
<dbReference type="InterPro" id="IPR007197">
    <property type="entry name" value="rSAM"/>
</dbReference>
<dbReference type="SFLD" id="SFLDS00029">
    <property type="entry name" value="Radical_SAM"/>
    <property type="match status" value="1"/>
</dbReference>
<organism evidence="6 7">
    <name type="scientific">Nonomuraea bangladeshensis</name>
    <dbReference type="NCBI Taxonomy" id="404385"/>
    <lineage>
        <taxon>Bacteria</taxon>
        <taxon>Bacillati</taxon>
        <taxon>Actinomycetota</taxon>
        <taxon>Actinomycetes</taxon>
        <taxon>Streptosporangiales</taxon>
        <taxon>Streptosporangiaceae</taxon>
        <taxon>Nonomuraea</taxon>
    </lineage>
</organism>
<keyword evidence="1" id="KW-0479">Metal-binding</keyword>
<feature type="region of interest" description="Disordered" evidence="4">
    <location>
        <begin position="320"/>
        <end position="360"/>
    </location>
</feature>
<evidence type="ECO:0000256" key="4">
    <source>
        <dbReference type="SAM" id="MobiDB-lite"/>
    </source>
</evidence>